<evidence type="ECO:0000259" key="2">
    <source>
        <dbReference type="Pfam" id="PF13349"/>
    </source>
</evidence>
<keyword evidence="1" id="KW-0732">Signal</keyword>
<dbReference type="EMBL" id="JAABOQ010000003">
    <property type="protein sequence ID" value="NER17163.1"/>
    <property type="molecule type" value="Genomic_DNA"/>
</dbReference>
<protein>
    <submittedName>
        <fullName evidence="3">DUF4097 family beta strand repeat protein</fullName>
    </submittedName>
</protein>
<name>A0A6M0CJK5_9FLAO</name>
<dbReference type="AlphaFoldDB" id="A0A6M0CJK5"/>
<dbReference type="PANTHER" id="PTHR34094:SF1">
    <property type="entry name" value="PROTEIN FAM185A"/>
    <property type="match status" value="1"/>
</dbReference>
<dbReference type="InterPro" id="IPR025164">
    <property type="entry name" value="Toastrack_DUF4097"/>
</dbReference>
<feature type="signal peptide" evidence="1">
    <location>
        <begin position="1"/>
        <end position="19"/>
    </location>
</feature>
<proteinExistence type="predicted"/>
<organism evidence="3 4">
    <name type="scientific">Spongiivirga citrea</name>
    <dbReference type="NCBI Taxonomy" id="1481457"/>
    <lineage>
        <taxon>Bacteria</taxon>
        <taxon>Pseudomonadati</taxon>
        <taxon>Bacteroidota</taxon>
        <taxon>Flavobacteriia</taxon>
        <taxon>Flavobacteriales</taxon>
        <taxon>Flavobacteriaceae</taxon>
        <taxon>Spongiivirga</taxon>
    </lineage>
</organism>
<accession>A0A6M0CJK5</accession>
<evidence type="ECO:0000313" key="4">
    <source>
        <dbReference type="Proteomes" id="UP000474296"/>
    </source>
</evidence>
<gene>
    <name evidence="3" type="ORF">GWK10_08070</name>
</gene>
<dbReference type="Proteomes" id="UP000474296">
    <property type="component" value="Unassembled WGS sequence"/>
</dbReference>
<feature type="chain" id="PRO_5027117403" evidence="1">
    <location>
        <begin position="20"/>
        <end position="251"/>
    </location>
</feature>
<reference evidence="3 4" key="1">
    <citation type="submission" date="2020-01" db="EMBL/GenBank/DDBJ databases">
        <title>Spongiivirga citrea KCTC 32990T.</title>
        <authorList>
            <person name="Wang G."/>
        </authorList>
    </citation>
    <scope>NUCLEOTIDE SEQUENCE [LARGE SCALE GENOMIC DNA]</scope>
    <source>
        <strain evidence="3 4">KCTC 32990</strain>
    </source>
</reference>
<evidence type="ECO:0000256" key="1">
    <source>
        <dbReference type="SAM" id="SignalP"/>
    </source>
</evidence>
<comment type="caution">
    <text evidence="3">The sequence shown here is derived from an EMBL/GenBank/DDBJ whole genome shotgun (WGS) entry which is preliminary data.</text>
</comment>
<sequence>MKKRTLLVLFIIAAFTINAQDYTQSLQGISKIKLVSNNDITIKSHDKNEIIIKGDDHKRPEKAKGLTAVYASGTDNTGLGIYVEKNGDVLEVTNLKSMHGPKMVVYVSKSVAIYADSNQLGDLSVDGFTSEIEVKTSTGDIKITNVTGPVIAKAATGDITVDFSDVSQSSPISLYSSTGDVDIKLPKSTPANLDLRSTMGEIYTDFDLKFPNEKKDMKIISGKRHLTSEINSGGVSITLRSSTGDIYLRKK</sequence>
<feature type="domain" description="DUF4097" evidence="2">
    <location>
        <begin position="121"/>
        <end position="248"/>
    </location>
</feature>
<keyword evidence="4" id="KW-1185">Reference proteome</keyword>
<dbReference type="Pfam" id="PF13349">
    <property type="entry name" value="DUF4097"/>
    <property type="match status" value="1"/>
</dbReference>
<dbReference type="RefSeq" id="WP_164031372.1">
    <property type="nucleotide sequence ID" value="NZ_JAABOQ010000003.1"/>
</dbReference>
<evidence type="ECO:0000313" key="3">
    <source>
        <dbReference type="EMBL" id="NER17163.1"/>
    </source>
</evidence>
<dbReference type="PANTHER" id="PTHR34094">
    <property type="match status" value="1"/>
</dbReference>